<accession>A0ACC0AC97</accession>
<name>A0ACC0AC97_CATRO</name>
<comment type="caution">
    <text evidence="1">The sequence shown here is derived from an EMBL/GenBank/DDBJ whole genome shotgun (WGS) entry which is preliminary data.</text>
</comment>
<evidence type="ECO:0000313" key="1">
    <source>
        <dbReference type="EMBL" id="KAI5658206.1"/>
    </source>
</evidence>
<sequence>MEEESSTVGLLIQHARHPLTESFREHTMLYYCIFEKEKGNSKFDETLTINLHEILQSLDMTFIQFCHLVKLYVSLTYGRTRVQYDMGKCYFSYKGYTYPPVYLYQSCDEEVEIMFKFYLPEAVKIQDSFNEYQARVEEEEY</sequence>
<dbReference type="EMBL" id="CM044706">
    <property type="protein sequence ID" value="KAI5658206.1"/>
    <property type="molecule type" value="Genomic_DNA"/>
</dbReference>
<gene>
    <name evidence="1" type="ORF">M9H77_26999</name>
</gene>
<keyword evidence="2" id="KW-1185">Reference proteome</keyword>
<proteinExistence type="predicted"/>
<evidence type="ECO:0000313" key="2">
    <source>
        <dbReference type="Proteomes" id="UP001060085"/>
    </source>
</evidence>
<organism evidence="1 2">
    <name type="scientific">Catharanthus roseus</name>
    <name type="common">Madagascar periwinkle</name>
    <name type="synonym">Vinca rosea</name>
    <dbReference type="NCBI Taxonomy" id="4058"/>
    <lineage>
        <taxon>Eukaryota</taxon>
        <taxon>Viridiplantae</taxon>
        <taxon>Streptophyta</taxon>
        <taxon>Embryophyta</taxon>
        <taxon>Tracheophyta</taxon>
        <taxon>Spermatophyta</taxon>
        <taxon>Magnoliopsida</taxon>
        <taxon>eudicotyledons</taxon>
        <taxon>Gunneridae</taxon>
        <taxon>Pentapetalae</taxon>
        <taxon>asterids</taxon>
        <taxon>lamiids</taxon>
        <taxon>Gentianales</taxon>
        <taxon>Apocynaceae</taxon>
        <taxon>Rauvolfioideae</taxon>
        <taxon>Vinceae</taxon>
        <taxon>Catharanthinae</taxon>
        <taxon>Catharanthus</taxon>
    </lineage>
</organism>
<reference evidence="2" key="1">
    <citation type="journal article" date="2023" name="Nat. Plants">
        <title>Single-cell RNA sequencing provides a high-resolution roadmap for understanding the multicellular compartmentation of specialized metabolism.</title>
        <authorList>
            <person name="Sun S."/>
            <person name="Shen X."/>
            <person name="Li Y."/>
            <person name="Li Y."/>
            <person name="Wang S."/>
            <person name="Li R."/>
            <person name="Zhang H."/>
            <person name="Shen G."/>
            <person name="Guo B."/>
            <person name="Wei J."/>
            <person name="Xu J."/>
            <person name="St-Pierre B."/>
            <person name="Chen S."/>
            <person name="Sun C."/>
        </authorList>
    </citation>
    <scope>NUCLEOTIDE SEQUENCE [LARGE SCALE GENOMIC DNA]</scope>
</reference>
<protein>
    <submittedName>
        <fullName evidence="1">Uncharacterized protein</fullName>
    </submittedName>
</protein>
<dbReference type="Proteomes" id="UP001060085">
    <property type="component" value="Linkage Group LG06"/>
</dbReference>